<dbReference type="PANTHER" id="PTHR19328">
    <property type="entry name" value="HEDGEHOG-INTERACTING PROTEIN"/>
    <property type="match status" value="1"/>
</dbReference>
<gene>
    <name evidence="2" type="ORF">J7I42_00045</name>
</gene>
<organism evidence="2 3">
    <name type="scientific">Niastella soli</name>
    <dbReference type="NCBI Taxonomy" id="2821487"/>
    <lineage>
        <taxon>Bacteria</taxon>
        <taxon>Pseudomonadati</taxon>
        <taxon>Bacteroidota</taxon>
        <taxon>Chitinophagia</taxon>
        <taxon>Chitinophagales</taxon>
        <taxon>Chitinophagaceae</taxon>
        <taxon>Niastella</taxon>
    </lineage>
</organism>
<proteinExistence type="predicted"/>
<dbReference type="Proteomes" id="UP000677244">
    <property type="component" value="Unassembled WGS sequence"/>
</dbReference>
<comment type="caution">
    <text evidence="2">The sequence shown here is derived from an EMBL/GenBank/DDBJ whole genome shotgun (WGS) entry which is preliminary data.</text>
</comment>
<feature type="domain" description="Glucose/Sorbosone dehydrogenase" evidence="1">
    <location>
        <begin position="43"/>
        <end position="354"/>
    </location>
</feature>
<evidence type="ECO:0000313" key="3">
    <source>
        <dbReference type="Proteomes" id="UP000677244"/>
    </source>
</evidence>
<evidence type="ECO:0000259" key="1">
    <source>
        <dbReference type="Pfam" id="PF07995"/>
    </source>
</evidence>
<keyword evidence="3" id="KW-1185">Reference proteome</keyword>
<accession>A0ABS3YL71</accession>
<dbReference type="Pfam" id="PF07995">
    <property type="entry name" value="GSDH"/>
    <property type="match status" value="1"/>
</dbReference>
<dbReference type="InterPro" id="IPR011042">
    <property type="entry name" value="6-blade_b-propeller_TolB-like"/>
</dbReference>
<dbReference type="InterPro" id="IPR011041">
    <property type="entry name" value="Quinoprot_gluc/sorb_DH_b-prop"/>
</dbReference>
<dbReference type="Gene3D" id="2.120.10.30">
    <property type="entry name" value="TolB, C-terminal domain"/>
    <property type="match status" value="1"/>
</dbReference>
<sequence length="365" mass="40236">MKQMIIYSGLCITLFITCCDKKKDKENNATAALLKDTILTSKLNHPWEILWGPDNFIWMTERNGKISRVNPATGAVTPLLTIADVTAQGEGGLLGMALHPNFATSSQVFVAYDYMNGSTYQGKVVRYTYNGSTLTNPQIILDNIKAASIHNGCRLLITPDQKLFITTGDASDQSNPQNKSVINGKVLRLNLDGSIPGDNPTAGSAVWSFGHRNPQGLVYANNILYSSEHGPSSDDEINIIEKGRNYGWPTVTGFCNTTSEQSFCTANNVREPLQVWTPTIAPSGLDYYDKDQIPQWKHSLLLAVLKDSKLIQLKLNAAHTGIDSVFEFYVNKYGRMRDVCISPEGKVYVCTDNGGDDKIVEVSRK</sequence>
<dbReference type="EMBL" id="JAGHKO010000001">
    <property type="protein sequence ID" value="MBO9198630.1"/>
    <property type="molecule type" value="Genomic_DNA"/>
</dbReference>
<protein>
    <submittedName>
        <fullName evidence="2">PQQ-dependent sugar dehydrogenase</fullName>
    </submittedName>
</protein>
<reference evidence="2 3" key="1">
    <citation type="submission" date="2021-03" db="EMBL/GenBank/DDBJ databases">
        <title>Assistant Professor.</title>
        <authorList>
            <person name="Huq M.A."/>
        </authorList>
    </citation>
    <scope>NUCLEOTIDE SEQUENCE [LARGE SCALE GENOMIC DNA]</scope>
    <source>
        <strain evidence="2 3">MAH-29</strain>
    </source>
</reference>
<name>A0ABS3YL71_9BACT</name>
<dbReference type="InterPro" id="IPR012938">
    <property type="entry name" value="Glc/Sorbosone_DH"/>
</dbReference>
<dbReference type="RefSeq" id="WP_209136688.1">
    <property type="nucleotide sequence ID" value="NZ_JAGHKO010000001.1"/>
</dbReference>
<dbReference type="PANTHER" id="PTHR19328:SF13">
    <property type="entry name" value="HIPL1 PROTEIN"/>
    <property type="match status" value="1"/>
</dbReference>
<evidence type="ECO:0000313" key="2">
    <source>
        <dbReference type="EMBL" id="MBO9198630.1"/>
    </source>
</evidence>
<dbReference type="SUPFAM" id="SSF50952">
    <property type="entry name" value="Soluble quinoprotein glucose dehydrogenase"/>
    <property type="match status" value="1"/>
</dbReference>